<proteinExistence type="predicted"/>
<dbReference type="Pfam" id="PF12684">
    <property type="entry name" value="DUF3799"/>
    <property type="match status" value="1"/>
</dbReference>
<name>A0A9D7FBP7_9RHOO</name>
<dbReference type="Gene3D" id="3.90.320.10">
    <property type="match status" value="1"/>
</dbReference>
<feature type="domain" description="Putative exodeoxyribonuclease 8 PDDEXK-like" evidence="1">
    <location>
        <begin position="40"/>
        <end position="91"/>
    </location>
</feature>
<organism evidence="2 3">
    <name type="scientific">Candidatus Propionivibrio dominans</name>
    <dbReference type="NCBI Taxonomy" id="2954373"/>
    <lineage>
        <taxon>Bacteria</taxon>
        <taxon>Pseudomonadati</taxon>
        <taxon>Pseudomonadota</taxon>
        <taxon>Betaproteobacteria</taxon>
        <taxon>Rhodocyclales</taxon>
        <taxon>Rhodocyclaceae</taxon>
        <taxon>Propionivibrio</taxon>
    </lineage>
</organism>
<evidence type="ECO:0000259" key="1">
    <source>
        <dbReference type="Pfam" id="PF12684"/>
    </source>
</evidence>
<accession>A0A9D7FBP7</accession>
<protein>
    <submittedName>
        <fullName evidence="2">PD-(D/E)XK nuclease-like domain-containing protein</fullName>
    </submittedName>
</protein>
<comment type="caution">
    <text evidence="2">The sequence shown here is derived from an EMBL/GenBank/DDBJ whole genome shotgun (WGS) entry which is preliminary data.</text>
</comment>
<evidence type="ECO:0000313" key="3">
    <source>
        <dbReference type="Proteomes" id="UP000886602"/>
    </source>
</evidence>
<dbReference type="EMBL" id="JADJNC010000003">
    <property type="protein sequence ID" value="MBK7421866.1"/>
    <property type="molecule type" value="Genomic_DNA"/>
</dbReference>
<evidence type="ECO:0000313" key="2">
    <source>
        <dbReference type="EMBL" id="MBK7421866.1"/>
    </source>
</evidence>
<dbReference type="InterPro" id="IPR011604">
    <property type="entry name" value="PDDEXK-like_dom_sf"/>
</dbReference>
<reference evidence="2" key="1">
    <citation type="submission" date="2020-10" db="EMBL/GenBank/DDBJ databases">
        <title>Connecting structure to function with the recovery of over 1000 high-quality activated sludge metagenome-assembled genomes encoding full-length rRNA genes using long-read sequencing.</title>
        <authorList>
            <person name="Singleton C.M."/>
            <person name="Petriglieri F."/>
            <person name="Kristensen J.M."/>
            <person name="Kirkegaard R.H."/>
            <person name="Michaelsen T.Y."/>
            <person name="Andersen M.H."/>
            <person name="Karst S.M."/>
            <person name="Dueholm M.S."/>
            <person name="Nielsen P.H."/>
            <person name="Albertsen M."/>
        </authorList>
    </citation>
    <scope>NUCLEOTIDE SEQUENCE</scope>
    <source>
        <strain evidence="2">EsbW_18-Q3-R4-48_MAXAC.044</strain>
    </source>
</reference>
<gene>
    <name evidence="2" type="ORF">IPJ48_01520</name>
</gene>
<sequence>MIIPEEVVIPSLLALFNHGELHCRPDIPNEAYHADRSCASTSGVKQLLRSPAHYQAYLAGTNRKETPAMFLGTATHSRVLEPELFEQEYVVAPVGDFNFLKYQSANPSS</sequence>
<dbReference type="AlphaFoldDB" id="A0A9D7FBP7"/>
<dbReference type="InterPro" id="IPR024432">
    <property type="entry name" value="Put_RecE_PDDEXK-like_dom"/>
</dbReference>
<dbReference type="Proteomes" id="UP000886602">
    <property type="component" value="Unassembled WGS sequence"/>
</dbReference>